<gene>
    <name evidence="2" type="ORF">RIMI_LOCUS7646498</name>
</gene>
<evidence type="ECO:0000256" key="1">
    <source>
        <dbReference type="SAM" id="MobiDB-lite"/>
    </source>
</evidence>
<evidence type="ECO:0000313" key="2">
    <source>
        <dbReference type="EMBL" id="CAJ0938597.1"/>
    </source>
</evidence>
<reference evidence="2" key="1">
    <citation type="submission" date="2023-07" db="EMBL/GenBank/DDBJ databases">
        <authorList>
            <person name="Stuckert A."/>
        </authorList>
    </citation>
    <scope>NUCLEOTIDE SEQUENCE</scope>
</reference>
<name>A0ABN9LCC2_9NEOB</name>
<proteinExistence type="predicted"/>
<feature type="compositionally biased region" description="Polar residues" evidence="1">
    <location>
        <begin position="111"/>
        <end position="123"/>
    </location>
</feature>
<comment type="caution">
    <text evidence="2">The sequence shown here is derived from an EMBL/GenBank/DDBJ whole genome shotgun (WGS) entry which is preliminary data.</text>
</comment>
<feature type="region of interest" description="Disordered" evidence="1">
    <location>
        <begin position="78"/>
        <end position="134"/>
    </location>
</feature>
<dbReference type="Proteomes" id="UP001176940">
    <property type="component" value="Unassembled WGS sequence"/>
</dbReference>
<sequence length="134" mass="15140">MEPCAAAGYIVLYPAWKTAAEPQRQNRCVSAVHDQRSVLCDQAERNKRTGAWVEAVNLMHPHWDGADTQDQKTVLKNVKTEQPVQDRCKKRKLEDKQSALSPQGEEVSLLQGATVSAQNPRVKTNPRQHFTHKQ</sequence>
<protein>
    <submittedName>
        <fullName evidence="2">Uncharacterized protein</fullName>
    </submittedName>
</protein>
<dbReference type="EMBL" id="CAUEEQ010014626">
    <property type="protein sequence ID" value="CAJ0938597.1"/>
    <property type="molecule type" value="Genomic_DNA"/>
</dbReference>
<evidence type="ECO:0000313" key="3">
    <source>
        <dbReference type="Proteomes" id="UP001176940"/>
    </source>
</evidence>
<feature type="compositionally biased region" description="Basic residues" evidence="1">
    <location>
        <begin position="124"/>
        <end position="134"/>
    </location>
</feature>
<accession>A0ABN9LCC2</accession>
<feature type="compositionally biased region" description="Basic and acidic residues" evidence="1">
    <location>
        <begin position="84"/>
        <end position="97"/>
    </location>
</feature>
<organism evidence="2 3">
    <name type="scientific">Ranitomeya imitator</name>
    <name type="common">mimic poison frog</name>
    <dbReference type="NCBI Taxonomy" id="111125"/>
    <lineage>
        <taxon>Eukaryota</taxon>
        <taxon>Metazoa</taxon>
        <taxon>Chordata</taxon>
        <taxon>Craniata</taxon>
        <taxon>Vertebrata</taxon>
        <taxon>Euteleostomi</taxon>
        <taxon>Amphibia</taxon>
        <taxon>Batrachia</taxon>
        <taxon>Anura</taxon>
        <taxon>Neobatrachia</taxon>
        <taxon>Hyloidea</taxon>
        <taxon>Dendrobatidae</taxon>
        <taxon>Dendrobatinae</taxon>
        <taxon>Ranitomeya</taxon>
    </lineage>
</organism>
<keyword evidence="3" id="KW-1185">Reference proteome</keyword>